<dbReference type="PANTHER" id="PTHR43335:SF2">
    <property type="entry name" value="ABC TRANSPORTER, ATP-BINDING PROTEIN"/>
    <property type="match status" value="1"/>
</dbReference>
<evidence type="ECO:0000256" key="4">
    <source>
        <dbReference type="ARBA" id="ARBA00022840"/>
    </source>
</evidence>
<dbReference type="GO" id="GO:0016887">
    <property type="term" value="F:ATP hydrolysis activity"/>
    <property type="evidence" value="ECO:0007669"/>
    <property type="project" value="InterPro"/>
</dbReference>
<dbReference type="SMART" id="SM00382">
    <property type="entry name" value="AAA"/>
    <property type="match status" value="1"/>
</dbReference>
<evidence type="ECO:0000256" key="1">
    <source>
        <dbReference type="ARBA" id="ARBA00005417"/>
    </source>
</evidence>
<name>A0A7X3MFZ1_9FIRM</name>
<organism evidence="6 7">
    <name type="scientific">Sporofaciens musculi</name>
    <dbReference type="NCBI Taxonomy" id="2681861"/>
    <lineage>
        <taxon>Bacteria</taxon>
        <taxon>Bacillati</taxon>
        <taxon>Bacillota</taxon>
        <taxon>Clostridia</taxon>
        <taxon>Lachnospirales</taxon>
        <taxon>Lachnospiraceae</taxon>
        <taxon>Sporofaciens</taxon>
    </lineage>
</organism>
<dbReference type="CDD" id="cd03264">
    <property type="entry name" value="ABC_drug_resistance_like"/>
    <property type="match status" value="1"/>
</dbReference>
<dbReference type="InterPro" id="IPR017871">
    <property type="entry name" value="ABC_transporter-like_CS"/>
</dbReference>
<keyword evidence="2" id="KW-0813">Transport</keyword>
<dbReference type="EMBL" id="WUQX01000001">
    <property type="protein sequence ID" value="MXP75721.1"/>
    <property type="molecule type" value="Genomic_DNA"/>
</dbReference>
<keyword evidence="3" id="KW-0547">Nucleotide-binding</keyword>
<comment type="similarity">
    <text evidence="1">Belongs to the ABC transporter superfamily.</text>
</comment>
<dbReference type="Gene3D" id="3.40.50.300">
    <property type="entry name" value="P-loop containing nucleotide triphosphate hydrolases"/>
    <property type="match status" value="1"/>
</dbReference>
<sequence>MVLDIDKISKRYKDKIAINRFSVSLLPGVYGLLGPNGAGKTTLLRIVCGLTRPDSGSIFYDGKPIHDLGEQYRKILGYLPQNFGYYPNFTVQRYMEYIASLKGLNRNFSKRKISELLEIVGLQEAPKAKISSLSGGMRQRLGIAQSMLNDPDVLILDEPTVGLDPTERVKFRNLISTISQGKITILSTHIVSDVSYIADDILLVQHGELQYFGDVQQLTTAVEGKVWEVLVENQQANKIAQDYMVSNMHHTPQGAILRIISDHKPFQQAKAITPTLEDAYLFHTGERGGEL</sequence>
<feature type="domain" description="ABC transporter" evidence="5">
    <location>
        <begin position="3"/>
        <end position="231"/>
    </location>
</feature>
<keyword evidence="7" id="KW-1185">Reference proteome</keyword>
<dbReference type="InterPro" id="IPR003439">
    <property type="entry name" value="ABC_transporter-like_ATP-bd"/>
</dbReference>
<comment type="caution">
    <text evidence="6">The sequence shown here is derived from an EMBL/GenBank/DDBJ whole genome shotgun (WGS) entry which is preliminary data.</text>
</comment>
<dbReference type="SUPFAM" id="SSF52540">
    <property type="entry name" value="P-loop containing nucleoside triphosphate hydrolases"/>
    <property type="match status" value="1"/>
</dbReference>
<evidence type="ECO:0000313" key="6">
    <source>
        <dbReference type="EMBL" id="MXP75721.1"/>
    </source>
</evidence>
<keyword evidence="4 6" id="KW-0067">ATP-binding</keyword>
<dbReference type="Pfam" id="PF00005">
    <property type="entry name" value="ABC_tran"/>
    <property type="match status" value="1"/>
</dbReference>
<gene>
    <name evidence="6" type="ORF">GN277_10085</name>
</gene>
<evidence type="ECO:0000259" key="5">
    <source>
        <dbReference type="PROSITE" id="PS50893"/>
    </source>
</evidence>
<dbReference type="InterPro" id="IPR027417">
    <property type="entry name" value="P-loop_NTPase"/>
</dbReference>
<dbReference type="PROSITE" id="PS50893">
    <property type="entry name" value="ABC_TRANSPORTER_2"/>
    <property type="match status" value="1"/>
</dbReference>
<evidence type="ECO:0000256" key="2">
    <source>
        <dbReference type="ARBA" id="ARBA00022448"/>
    </source>
</evidence>
<proteinExistence type="inferred from homology"/>
<dbReference type="Proteomes" id="UP000460412">
    <property type="component" value="Unassembled WGS sequence"/>
</dbReference>
<dbReference type="PROSITE" id="PS00211">
    <property type="entry name" value="ABC_TRANSPORTER_1"/>
    <property type="match status" value="1"/>
</dbReference>
<evidence type="ECO:0000256" key="3">
    <source>
        <dbReference type="ARBA" id="ARBA00022741"/>
    </source>
</evidence>
<evidence type="ECO:0000313" key="7">
    <source>
        <dbReference type="Proteomes" id="UP000460412"/>
    </source>
</evidence>
<dbReference type="RefSeq" id="WP_159750925.1">
    <property type="nucleotide sequence ID" value="NZ_WUQX01000001.1"/>
</dbReference>
<protein>
    <submittedName>
        <fullName evidence="6">ATP-binding cassette domain-containing protein</fullName>
    </submittedName>
</protein>
<dbReference type="PANTHER" id="PTHR43335">
    <property type="entry name" value="ABC TRANSPORTER, ATP-BINDING PROTEIN"/>
    <property type="match status" value="1"/>
</dbReference>
<reference evidence="6 7" key="1">
    <citation type="submission" date="2019-12" db="EMBL/GenBank/DDBJ databases">
        <title>Sporaefaciens musculi gen. nov., sp. nov., a novel bacterium isolated from the caecum of an obese mouse.</title>
        <authorList>
            <person name="Rasmussen T.S."/>
            <person name="Streidl T."/>
            <person name="Hitch T.C.A."/>
            <person name="Wortmann E."/>
            <person name="Deptula P."/>
            <person name="Hansen M."/>
            <person name="Nielsen D.S."/>
            <person name="Clavel T."/>
            <person name="Vogensen F.K."/>
        </authorList>
    </citation>
    <scope>NUCLEOTIDE SEQUENCE [LARGE SCALE GENOMIC DNA]</scope>
    <source>
        <strain evidence="6 7">WCA-9-b2</strain>
    </source>
</reference>
<accession>A0A7X3MFZ1</accession>
<dbReference type="AlphaFoldDB" id="A0A7X3MFZ1"/>
<dbReference type="GO" id="GO:0005524">
    <property type="term" value="F:ATP binding"/>
    <property type="evidence" value="ECO:0007669"/>
    <property type="project" value="UniProtKB-KW"/>
</dbReference>
<dbReference type="InterPro" id="IPR003593">
    <property type="entry name" value="AAA+_ATPase"/>
</dbReference>